<gene>
    <name evidence="3" type="ORF">ABCS64_06115</name>
</gene>
<keyword evidence="1" id="KW-0560">Oxidoreductase</keyword>
<evidence type="ECO:0000313" key="3">
    <source>
        <dbReference type="EMBL" id="MFA9949896.1"/>
    </source>
</evidence>
<dbReference type="SUPFAM" id="SSF51430">
    <property type="entry name" value="NAD(P)-linked oxidoreductase"/>
    <property type="match status" value="1"/>
</dbReference>
<dbReference type="Gene3D" id="3.20.20.100">
    <property type="entry name" value="NADP-dependent oxidoreductase domain"/>
    <property type="match status" value="1"/>
</dbReference>
<dbReference type="Proteomes" id="UP001574673">
    <property type="component" value="Unassembled WGS sequence"/>
</dbReference>
<dbReference type="InterPro" id="IPR023210">
    <property type="entry name" value="NADP_OxRdtase_dom"/>
</dbReference>
<protein>
    <submittedName>
        <fullName evidence="3">Aldo/keto reductase</fullName>
    </submittedName>
</protein>
<proteinExistence type="predicted"/>
<dbReference type="InterPro" id="IPR050523">
    <property type="entry name" value="AKR_Detox_Biosynth"/>
</dbReference>
<organism evidence="3 4">
    <name type="scientific">Dentiradicibacter hellwigii</name>
    <dbReference type="NCBI Taxonomy" id="3149053"/>
    <lineage>
        <taxon>Bacteria</taxon>
        <taxon>Pseudomonadati</taxon>
        <taxon>Pseudomonadota</taxon>
        <taxon>Betaproteobacteria</taxon>
        <taxon>Rhodocyclales</taxon>
        <taxon>Rhodocyclaceae</taxon>
        <taxon>Dentiradicibacter</taxon>
    </lineage>
</organism>
<dbReference type="PANTHER" id="PTHR43364:SF4">
    <property type="entry name" value="NAD(P)-LINKED OXIDOREDUCTASE SUPERFAMILY PROTEIN"/>
    <property type="match status" value="1"/>
</dbReference>
<feature type="domain" description="NADP-dependent oxidoreductase" evidence="2">
    <location>
        <begin position="6"/>
        <end position="299"/>
    </location>
</feature>
<dbReference type="PANTHER" id="PTHR43364">
    <property type="entry name" value="NADH-SPECIFIC METHYLGLYOXAL REDUCTASE-RELATED"/>
    <property type="match status" value="1"/>
</dbReference>
<evidence type="ECO:0000313" key="4">
    <source>
        <dbReference type="Proteomes" id="UP001574673"/>
    </source>
</evidence>
<dbReference type="CDD" id="cd19103">
    <property type="entry name" value="AKR_unchar"/>
    <property type="match status" value="1"/>
</dbReference>
<accession>A0ABV4UE37</accession>
<dbReference type="InterPro" id="IPR020471">
    <property type="entry name" value="AKR"/>
</dbReference>
<keyword evidence="4" id="KW-1185">Reference proteome</keyword>
<sequence>MNNQPKIALGTWSWGAGFAGGDQVFGNHLSEAQIQETFDAAMQHGLNLWDTAAVYGMGSSETALGKAIGNRRNEVILSTKFTPQIADKTAENPVATMLEASLQRLRTDHIDIYWIHNPQNVEKWTPLLIPLLQSGKVKRVGVSNHNLAQIQRAHELLTAAGYAVSAVQNHYSLLYRASERAGILDFCQKNSIDFFAYMVLEQGALSGHYTPEAPLPAGSQRAETYNKILPQLTKLTCKMAEIGTRHDGASVAQIAIAWAIARGTLPLIGVTQAHHVKEAVQAADIVLSATEIAELETLSEAAGVDTRGAWEKPMV</sequence>
<dbReference type="Pfam" id="PF00248">
    <property type="entry name" value="Aldo_ket_red"/>
    <property type="match status" value="1"/>
</dbReference>
<dbReference type="EMBL" id="JBEUWX010000002">
    <property type="protein sequence ID" value="MFA9949896.1"/>
    <property type="molecule type" value="Genomic_DNA"/>
</dbReference>
<evidence type="ECO:0000256" key="1">
    <source>
        <dbReference type="ARBA" id="ARBA00023002"/>
    </source>
</evidence>
<reference evidence="4" key="1">
    <citation type="submission" date="2024-06" db="EMBL/GenBank/DDBJ databases">
        <title>Radixoralia hellwigii gen. nov., sp nov., isolated from a root canal in the human oral cavity.</title>
        <authorList>
            <person name="Bartsch S."/>
            <person name="Wittmer A."/>
            <person name="Schulz A.-K."/>
            <person name="Neumann-Schaal M."/>
            <person name="Wolf J."/>
            <person name="Gronow S."/>
            <person name="Tennert C."/>
            <person name="Haecker G."/>
            <person name="Cieplik F."/>
            <person name="Al-Ahmad A."/>
        </authorList>
    </citation>
    <scope>NUCLEOTIDE SEQUENCE [LARGE SCALE GENOMIC DNA]</scope>
    <source>
        <strain evidence="4">Wk13</strain>
    </source>
</reference>
<dbReference type="InterPro" id="IPR036812">
    <property type="entry name" value="NAD(P)_OxRdtase_dom_sf"/>
</dbReference>
<dbReference type="RefSeq" id="WP_418890993.1">
    <property type="nucleotide sequence ID" value="NZ_JBEUWX010000002.1"/>
</dbReference>
<name>A0ABV4UE37_9RHOO</name>
<evidence type="ECO:0000259" key="2">
    <source>
        <dbReference type="Pfam" id="PF00248"/>
    </source>
</evidence>
<comment type="caution">
    <text evidence="3">The sequence shown here is derived from an EMBL/GenBank/DDBJ whole genome shotgun (WGS) entry which is preliminary data.</text>
</comment>
<dbReference type="PRINTS" id="PR00069">
    <property type="entry name" value="ALDKETRDTASE"/>
</dbReference>